<dbReference type="EMBL" id="AFLV02000009">
    <property type="protein sequence ID" value="EKR65929.1"/>
    <property type="molecule type" value="Genomic_DNA"/>
</dbReference>
<gene>
    <name evidence="1" type="ORF">LEP1GSC036_0651</name>
</gene>
<dbReference type="AlphaFoldDB" id="A0A828Z913"/>
<name>A0A828Z913_9LEPT</name>
<dbReference type="Proteomes" id="UP000001338">
    <property type="component" value="Unassembled WGS sequence"/>
</dbReference>
<sequence>MLTLYSTNLDFYKGYSADTFSRVFKKFIIFFMKLNISEITT</sequence>
<accession>A0A828Z913</accession>
<evidence type="ECO:0000313" key="1">
    <source>
        <dbReference type="EMBL" id="EKR65929.1"/>
    </source>
</evidence>
<organism evidence="1 2">
    <name type="scientific">Leptospira weilii str. 2006001853</name>
    <dbReference type="NCBI Taxonomy" id="1001589"/>
    <lineage>
        <taxon>Bacteria</taxon>
        <taxon>Pseudomonadati</taxon>
        <taxon>Spirochaetota</taxon>
        <taxon>Spirochaetia</taxon>
        <taxon>Leptospirales</taxon>
        <taxon>Leptospiraceae</taxon>
        <taxon>Leptospira</taxon>
    </lineage>
</organism>
<comment type="caution">
    <text evidence="1">The sequence shown here is derived from an EMBL/GenBank/DDBJ whole genome shotgun (WGS) entry which is preliminary data.</text>
</comment>
<protein>
    <submittedName>
        <fullName evidence="1">Uncharacterized protein</fullName>
    </submittedName>
</protein>
<evidence type="ECO:0000313" key="2">
    <source>
        <dbReference type="Proteomes" id="UP000001338"/>
    </source>
</evidence>
<reference evidence="1 2" key="1">
    <citation type="submission" date="2012-10" db="EMBL/GenBank/DDBJ databases">
        <authorList>
            <person name="Harkins D.M."/>
            <person name="Durkin A.S."/>
            <person name="Brinkac L.M."/>
            <person name="Haft D.H."/>
            <person name="Selengut J.D."/>
            <person name="Sanka R."/>
            <person name="DePew J."/>
            <person name="Purushe J."/>
            <person name="Whelen A.C."/>
            <person name="Vinetz J.M."/>
            <person name="Sutton G.G."/>
            <person name="Nierman W.C."/>
            <person name="Fouts D.E."/>
        </authorList>
    </citation>
    <scope>NUCLEOTIDE SEQUENCE [LARGE SCALE GENOMIC DNA]</scope>
    <source>
        <strain evidence="1 2">2006001853</strain>
    </source>
</reference>
<proteinExistence type="predicted"/>